<reference evidence="5" key="2">
    <citation type="submission" date="2014-06" db="EMBL/GenBank/DDBJ databases">
        <title>Draft genome sequence of Clostridium ramosum(DSM 1402).</title>
        <authorList>
            <person name="Sudarsanam P."/>
            <person name="Ley R."/>
            <person name="Guruge J."/>
            <person name="Turnbaugh P.J."/>
            <person name="Mahowald M."/>
            <person name="Liep D."/>
            <person name="Gordon J."/>
        </authorList>
    </citation>
    <scope>NUCLEOTIDE SEQUENCE</scope>
    <source>
        <strain evidence="5">DSM 1402</strain>
    </source>
</reference>
<dbReference type="GO" id="GO:0016052">
    <property type="term" value="P:carbohydrate catabolic process"/>
    <property type="evidence" value="ECO:0007669"/>
    <property type="project" value="TreeGrafter"/>
</dbReference>
<reference evidence="5" key="1">
    <citation type="submission" date="2007-11" db="EMBL/GenBank/DDBJ databases">
        <authorList>
            <person name="Fulton L."/>
            <person name="Clifton S."/>
            <person name="Fulton B."/>
            <person name="Xu J."/>
            <person name="Minx P."/>
            <person name="Pepin K.H."/>
            <person name="Johnson M."/>
            <person name="Thiruvilangam P."/>
            <person name="Bhonagiri V."/>
            <person name="Nash W.E."/>
            <person name="Mardis E.R."/>
            <person name="Wilson R.K."/>
        </authorList>
    </citation>
    <scope>NUCLEOTIDE SEQUENCE [LARGE SCALE GENOMIC DNA]</scope>
    <source>
        <strain evidence="5">DSM 1402</strain>
    </source>
</reference>
<sequence>MKMTIKLPDNFFFGAALSGPQTEGAYNVGGRLRSYWDMWSDQEINAFHNNVGSYVGNDMYHRYEEDIKLFKSMNFKSFRTSMQWTRLLDQDGNINPEGAAWYHKLIDCANENGIDIFMNMYHFDMPEYLYKRGGWANREVVEAYANFVKKAMEEFGGKVKYWFTFNEPIVEPEQQYLHGVWFPYEKNIKRSLDVQYNITLAHCLAVMNFRELQAEGKMVEGAKIGMINCFAPPYTKEDPSPEDLEAVRMTDGLHNRWWLDVVAHGHLPKDVIDTVENEWKIKMNRRPGDEAILAGGKVDWLGFNYYQPTRIQAPDQKFDENGLPCIAKPYIWPERRMNEHRGWEIYPKGIYDFGMKIKNECPDLPYFISENGMGVEGEEKYMDENGSVQDDYRIEFVRDHLEWIAKAIEDGSNCLGYHYWGVIDNWSWANAFKNRYGFIRVALDQGYKRIEKKSANWIREVAKNNEFE</sequence>
<dbReference type="SUPFAM" id="SSF51445">
    <property type="entry name" value="(Trans)glycosidases"/>
    <property type="match status" value="1"/>
</dbReference>
<name>B0N794_9FIRM</name>
<accession>B0N794</accession>
<dbReference type="HOGENOM" id="CLU_001859_0_1_9"/>
<comment type="caution">
    <text evidence="5">The sequence shown here is derived from an EMBL/GenBank/DDBJ whole genome shotgun (WGS) entry which is preliminary data.</text>
</comment>
<organism evidence="5 6">
    <name type="scientific">Thomasclavelia ramosa DSM 1402</name>
    <dbReference type="NCBI Taxonomy" id="445974"/>
    <lineage>
        <taxon>Bacteria</taxon>
        <taxon>Bacillati</taxon>
        <taxon>Bacillota</taxon>
        <taxon>Erysipelotrichia</taxon>
        <taxon>Erysipelotrichales</taxon>
        <taxon>Coprobacillaceae</taxon>
        <taxon>Thomasclavelia</taxon>
    </lineage>
</organism>
<dbReference type="eggNOG" id="COG2723">
    <property type="taxonomic scope" value="Bacteria"/>
</dbReference>
<dbReference type="InterPro" id="IPR017853">
    <property type="entry name" value="GH"/>
</dbReference>
<evidence type="ECO:0000256" key="1">
    <source>
        <dbReference type="ARBA" id="ARBA00010838"/>
    </source>
</evidence>
<dbReference type="EMBL" id="ABFX02000008">
    <property type="protein sequence ID" value="EDS17682.1"/>
    <property type="molecule type" value="Genomic_DNA"/>
</dbReference>
<dbReference type="Pfam" id="PF00232">
    <property type="entry name" value="Glyco_hydro_1"/>
    <property type="match status" value="1"/>
</dbReference>
<comment type="similarity">
    <text evidence="1 4">Belongs to the glycosyl hydrolase 1 family.</text>
</comment>
<dbReference type="GO" id="GO:0008422">
    <property type="term" value="F:beta-glucosidase activity"/>
    <property type="evidence" value="ECO:0007669"/>
    <property type="project" value="TreeGrafter"/>
</dbReference>
<dbReference type="Gene3D" id="3.20.20.80">
    <property type="entry name" value="Glycosidases"/>
    <property type="match status" value="1"/>
</dbReference>
<dbReference type="GO" id="GO:0005829">
    <property type="term" value="C:cytosol"/>
    <property type="evidence" value="ECO:0007669"/>
    <property type="project" value="TreeGrafter"/>
</dbReference>
<dbReference type="FunFam" id="3.20.20.80:FF:000004">
    <property type="entry name" value="Beta-glucosidase 6-phospho-beta-glucosidase"/>
    <property type="match status" value="1"/>
</dbReference>
<keyword evidence="6" id="KW-1185">Reference proteome</keyword>
<dbReference type="PRINTS" id="PR00131">
    <property type="entry name" value="GLHYDRLASE1"/>
</dbReference>
<keyword evidence="2 5" id="KW-0378">Hydrolase</keyword>
<dbReference type="Proteomes" id="UP000005798">
    <property type="component" value="Unassembled WGS sequence"/>
</dbReference>
<keyword evidence="3" id="KW-0326">Glycosidase</keyword>
<evidence type="ECO:0000256" key="3">
    <source>
        <dbReference type="ARBA" id="ARBA00023295"/>
    </source>
</evidence>
<protein>
    <submittedName>
        <fullName evidence="5">Glycosyl hydrolase, family 1</fullName>
    </submittedName>
</protein>
<evidence type="ECO:0000256" key="2">
    <source>
        <dbReference type="ARBA" id="ARBA00022801"/>
    </source>
</evidence>
<dbReference type="PANTHER" id="PTHR10353">
    <property type="entry name" value="GLYCOSYL HYDROLASE"/>
    <property type="match status" value="1"/>
</dbReference>
<evidence type="ECO:0000313" key="6">
    <source>
        <dbReference type="Proteomes" id="UP000005798"/>
    </source>
</evidence>
<evidence type="ECO:0000256" key="4">
    <source>
        <dbReference type="RuleBase" id="RU003690"/>
    </source>
</evidence>
<dbReference type="PANTHER" id="PTHR10353:SF139">
    <property type="entry name" value="6-PHOSPHO-BETA-GLUCOSIDASE GMUD"/>
    <property type="match status" value="1"/>
</dbReference>
<dbReference type="AlphaFoldDB" id="B0N794"/>
<evidence type="ECO:0000313" key="5">
    <source>
        <dbReference type="EMBL" id="EDS17682.1"/>
    </source>
</evidence>
<gene>
    <name evidence="5" type="ORF">CLORAM_02477</name>
</gene>
<dbReference type="InterPro" id="IPR001360">
    <property type="entry name" value="Glyco_hydro_1"/>
</dbReference>
<proteinExistence type="inferred from homology"/>